<dbReference type="AlphaFoldDB" id="Q6BTE1"/>
<feature type="transmembrane region" description="Helical" evidence="7">
    <location>
        <begin position="389"/>
        <end position="411"/>
    </location>
</feature>
<feature type="transmembrane region" description="Helical" evidence="7">
    <location>
        <begin position="81"/>
        <end position="99"/>
    </location>
</feature>
<sequence>MGLGYIGRILPHVRTVYETDAEISSALVRRSEDDEDEDFVYKDEAKRKFWDFFDEFEYRKNKPAKFKYLFTKSRSELERKLLLKLDIMITFYGFLGYWVKFLDSANLNNAYVSGMKEDLGMVSNDLVDTQNMYYIGAIIFTLPFAYILPRYPAPYVLMTGEFVWSLFTLVTYAVPNLKALKAFRFFVGAAETTYFPIIHYAFASWFKPHEITKRAGFFYVGQYLGTLTSGLVQGSVYDSLNGVNGLSGWRWAFIIDSLISFAVCFIGFFAIPGTPFKCYSLFLTDDEIKLARRRMRENGTHDGLVLTNFFDKKTWKKIFTSWPFYAFSLGNVGGFNASNSQSGSFALWLQSLNRYSIPKLNKLTAIPPALGIIWLIITTTGADLTRKRFLMIVFAQLMNFIANIILAVWDVSEKAKWFAFYFSYWAWSQSSVFYPLQNDVLRHDTNRRSIEWVLTYTIGLQSTPWISKIVWQTVDAPRYPKGFLTAALMGLAQVIVMMICYFFYKRDERRFAKLNGVILYNSLKDESPHLEHNSEGETSPEKTRNVIEVIDDYGSNKGMESLSD</sequence>
<comment type="similarity">
    <text evidence="6">Belongs to the major facilitator superfamily. Allantoate permease family.</text>
</comment>
<accession>Q6BTE1</accession>
<dbReference type="InParanoid" id="Q6BTE1"/>
<feature type="transmembrane region" description="Helical" evidence="7">
    <location>
        <begin position="186"/>
        <end position="205"/>
    </location>
</feature>
<dbReference type="OrthoDB" id="3639251at2759"/>
<dbReference type="GeneID" id="2900937"/>
<feature type="transmembrane region" description="Helical" evidence="7">
    <location>
        <begin position="131"/>
        <end position="148"/>
    </location>
</feature>
<dbReference type="Pfam" id="PF07690">
    <property type="entry name" value="MFS_1"/>
    <property type="match status" value="1"/>
</dbReference>
<keyword evidence="9" id="KW-1185">Reference proteome</keyword>
<keyword evidence="3 7" id="KW-0812">Transmembrane</keyword>
<gene>
    <name evidence="8" type="ordered locus">DEHA2D01408g</name>
</gene>
<dbReference type="Gene3D" id="1.20.1250.20">
    <property type="entry name" value="MFS general substrate transporter like domains"/>
    <property type="match status" value="1"/>
</dbReference>
<dbReference type="VEuPathDB" id="FungiDB:DEHA2D01408g"/>
<dbReference type="GO" id="GO:0022857">
    <property type="term" value="F:transmembrane transporter activity"/>
    <property type="evidence" value="ECO:0007669"/>
    <property type="project" value="InterPro"/>
</dbReference>
<dbReference type="Proteomes" id="UP000000599">
    <property type="component" value="Chromosome D"/>
</dbReference>
<dbReference type="InterPro" id="IPR036259">
    <property type="entry name" value="MFS_trans_sf"/>
</dbReference>
<evidence type="ECO:0000256" key="2">
    <source>
        <dbReference type="ARBA" id="ARBA00022448"/>
    </source>
</evidence>
<dbReference type="OMA" id="CAILIKW"/>
<evidence type="ECO:0000313" key="9">
    <source>
        <dbReference type="Proteomes" id="UP000000599"/>
    </source>
</evidence>
<feature type="transmembrane region" description="Helical" evidence="7">
    <location>
        <begin position="483"/>
        <end position="504"/>
    </location>
</feature>
<dbReference type="PANTHER" id="PTHR43791">
    <property type="entry name" value="PERMEASE-RELATED"/>
    <property type="match status" value="1"/>
</dbReference>
<evidence type="ECO:0000256" key="1">
    <source>
        <dbReference type="ARBA" id="ARBA00004141"/>
    </source>
</evidence>
<dbReference type="GO" id="GO:0016020">
    <property type="term" value="C:membrane"/>
    <property type="evidence" value="ECO:0007669"/>
    <property type="project" value="UniProtKB-SubCell"/>
</dbReference>
<evidence type="ECO:0000256" key="4">
    <source>
        <dbReference type="ARBA" id="ARBA00022989"/>
    </source>
</evidence>
<keyword evidence="4 7" id="KW-1133">Transmembrane helix</keyword>
<feature type="transmembrane region" description="Helical" evidence="7">
    <location>
        <begin position="249"/>
        <end position="271"/>
    </location>
</feature>
<keyword evidence="5 7" id="KW-0472">Membrane</keyword>
<dbReference type="RefSeq" id="XP_458529.2">
    <property type="nucleotide sequence ID" value="XM_458529.1"/>
</dbReference>
<organism evidence="8 9">
    <name type="scientific">Debaryomyces hansenii (strain ATCC 36239 / CBS 767 / BCRC 21394 / JCM 1990 / NBRC 0083 / IGC 2968)</name>
    <name type="common">Yeast</name>
    <name type="synonym">Torulaspora hansenii</name>
    <dbReference type="NCBI Taxonomy" id="284592"/>
    <lineage>
        <taxon>Eukaryota</taxon>
        <taxon>Fungi</taxon>
        <taxon>Dikarya</taxon>
        <taxon>Ascomycota</taxon>
        <taxon>Saccharomycotina</taxon>
        <taxon>Pichiomycetes</taxon>
        <taxon>Debaryomycetaceae</taxon>
        <taxon>Debaryomyces</taxon>
    </lineage>
</organism>
<feature type="transmembrane region" description="Helical" evidence="7">
    <location>
        <begin position="155"/>
        <end position="174"/>
    </location>
</feature>
<name>Q6BTE1_DEBHA</name>
<dbReference type="eggNOG" id="KOG2533">
    <property type="taxonomic scope" value="Eukaryota"/>
</dbReference>
<dbReference type="KEGG" id="dha:DEHA2D01408g"/>
<evidence type="ECO:0000256" key="3">
    <source>
        <dbReference type="ARBA" id="ARBA00022692"/>
    </source>
</evidence>
<dbReference type="PANTHER" id="PTHR43791:SF15">
    <property type="entry name" value="TRANSPORTER SEO1-RELATED"/>
    <property type="match status" value="1"/>
</dbReference>
<evidence type="ECO:0000256" key="6">
    <source>
        <dbReference type="ARBA" id="ARBA00037968"/>
    </source>
</evidence>
<protein>
    <submittedName>
        <fullName evidence="8">DEHA2D01408p</fullName>
    </submittedName>
</protein>
<reference evidence="8 9" key="1">
    <citation type="journal article" date="2004" name="Nature">
        <title>Genome evolution in yeasts.</title>
        <authorList>
            <consortium name="Genolevures"/>
            <person name="Dujon B."/>
            <person name="Sherman D."/>
            <person name="Fischer G."/>
            <person name="Durrens P."/>
            <person name="Casaregola S."/>
            <person name="Lafontaine I."/>
            <person name="de Montigny J."/>
            <person name="Marck C."/>
            <person name="Neuveglise C."/>
            <person name="Talla E."/>
            <person name="Goffard N."/>
            <person name="Frangeul L."/>
            <person name="Aigle M."/>
            <person name="Anthouard V."/>
            <person name="Babour A."/>
            <person name="Barbe V."/>
            <person name="Barnay S."/>
            <person name="Blanchin S."/>
            <person name="Beckerich J.M."/>
            <person name="Beyne E."/>
            <person name="Bleykasten C."/>
            <person name="Boisrame A."/>
            <person name="Boyer J."/>
            <person name="Cattolico L."/>
            <person name="Confanioleri F."/>
            <person name="de Daruvar A."/>
            <person name="Despons L."/>
            <person name="Fabre E."/>
            <person name="Fairhead C."/>
            <person name="Ferry-Dumazet H."/>
            <person name="Groppi A."/>
            <person name="Hantraye F."/>
            <person name="Hennequin C."/>
            <person name="Jauniaux N."/>
            <person name="Joyet P."/>
            <person name="Kachouri R."/>
            <person name="Kerrest A."/>
            <person name="Koszul R."/>
            <person name="Lemaire M."/>
            <person name="Lesur I."/>
            <person name="Ma L."/>
            <person name="Muller H."/>
            <person name="Nicaud J.M."/>
            <person name="Nikolski M."/>
            <person name="Oztas S."/>
            <person name="Ozier-Kalogeropoulos O."/>
            <person name="Pellenz S."/>
            <person name="Potier S."/>
            <person name="Richard G.F."/>
            <person name="Straub M.L."/>
            <person name="Suleau A."/>
            <person name="Swennene D."/>
            <person name="Tekaia F."/>
            <person name="Wesolowski-Louvel M."/>
            <person name="Westhof E."/>
            <person name="Wirth B."/>
            <person name="Zeniou-Meyer M."/>
            <person name="Zivanovic I."/>
            <person name="Bolotin-Fukuhara M."/>
            <person name="Thierry A."/>
            <person name="Bouchier C."/>
            <person name="Caudron B."/>
            <person name="Scarpelli C."/>
            <person name="Gaillardin C."/>
            <person name="Weissenbach J."/>
            <person name="Wincker P."/>
            <person name="Souciet J.L."/>
        </authorList>
    </citation>
    <scope>NUCLEOTIDE SEQUENCE [LARGE SCALE GENOMIC DNA]</scope>
    <source>
        <strain evidence="9">ATCC 36239 / CBS 767 / BCRC 21394 / JCM 1990 / NBRC 0083 / IGC 2968</strain>
    </source>
</reference>
<dbReference type="InterPro" id="IPR011701">
    <property type="entry name" value="MFS"/>
</dbReference>
<dbReference type="FunFam" id="1.20.1250.20:FF:000065">
    <property type="entry name" value="Putative MFS pantothenate transporter"/>
    <property type="match status" value="1"/>
</dbReference>
<proteinExistence type="inferred from homology"/>
<keyword evidence="2" id="KW-0813">Transport</keyword>
<comment type="subcellular location">
    <subcellularLocation>
        <location evidence="1">Membrane</location>
        <topology evidence="1">Multi-pass membrane protein</topology>
    </subcellularLocation>
</comment>
<evidence type="ECO:0000256" key="7">
    <source>
        <dbReference type="SAM" id="Phobius"/>
    </source>
</evidence>
<dbReference type="EMBL" id="CR382136">
    <property type="protein sequence ID" value="CAG86661.2"/>
    <property type="molecule type" value="Genomic_DNA"/>
</dbReference>
<dbReference type="SUPFAM" id="SSF103473">
    <property type="entry name" value="MFS general substrate transporter"/>
    <property type="match status" value="1"/>
</dbReference>
<evidence type="ECO:0000313" key="8">
    <source>
        <dbReference type="EMBL" id="CAG86661.2"/>
    </source>
</evidence>
<dbReference type="HOGENOM" id="CLU_001265_4_2_1"/>
<evidence type="ECO:0000256" key="5">
    <source>
        <dbReference type="ARBA" id="ARBA00023136"/>
    </source>
</evidence>
<feature type="transmembrane region" description="Helical" evidence="7">
    <location>
        <begin position="217"/>
        <end position="237"/>
    </location>
</feature>
<feature type="transmembrane region" description="Helical" evidence="7">
    <location>
        <begin position="360"/>
        <end position="377"/>
    </location>
</feature>